<dbReference type="GO" id="GO:0008270">
    <property type="term" value="F:zinc ion binding"/>
    <property type="evidence" value="ECO:0007669"/>
    <property type="project" value="UniProtKB-KW"/>
</dbReference>
<keyword evidence="1" id="KW-0863">Zinc-finger</keyword>
<evidence type="ECO:0000313" key="3">
    <source>
        <dbReference type="EMBL" id="GIY44948.1"/>
    </source>
</evidence>
<organism evidence="3 4">
    <name type="scientific">Caerostris extrusa</name>
    <name type="common">Bark spider</name>
    <name type="synonym">Caerostris bankana</name>
    <dbReference type="NCBI Taxonomy" id="172846"/>
    <lineage>
        <taxon>Eukaryota</taxon>
        <taxon>Metazoa</taxon>
        <taxon>Ecdysozoa</taxon>
        <taxon>Arthropoda</taxon>
        <taxon>Chelicerata</taxon>
        <taxon>Arachnida</taxon>
        <taxon>Araneae</taxon>
        <taxon>Araneomorphae</taxon>
        <taxon>Entelegynae</taxon>
        <taxon>Araneoidea</taxon>
        <taxon>Araneidae</taxon>
        <taxon>Caerostris</taxon>
    </lineage>
</organism>
<dbReference type="PROSITE" id="PS50157">
    <property type="entry name" value="ZINC_FINGER_C2H2_2"/>
    <property type="match status" value="1"/>
</dbReference>
<keyword evidence="4" id="KW-1185">Reference proteome</keyword>
<proteinExistence type="predicted"/>
<keyword evidence="1" id="KW-0479">Metal-binding</keyword>
<evidence type="ECO:0000259" key="2">
    <source>
        <dbReference type="PROSITE" id="PS50157"/>
    </source>
</evidence>
<dbReference type="InterPro" id="IPR036236">
    <property type="entry name" value="Znf_C2H2_sf"/>
</dbReference>
<reference evidence="3 4" key="1">
    <citation type="submission" date="2021-06" db="EMBL/GenBank/DDBJ databases">
        <title>Caerostris extrusa draft genome.</title>
        <authorList>
            <person name="Kono N."/>
            <person name="Arakawa K."/>
        </authorList>
    </citation>
    <scope>NUCLEOTIDE SEQUENCE [LARGE SCALE GENOMIC DNA]</scope>
</reference>
<dbReference type="Proteomes" id="UP001054945">
    <property type="component" value="Unassembled WGS sequence"/>
</dbReference>
<dbReference type="GO" id="GO:0000978">
    <property type="term" value="F:RNA polymerase II cis-regulatory region sequence-specific DNA binding"/>
    <property type="evidence" value="ECO:0007669"/>
    <property type="project" value="TreeGrafter"/>
</dbReference>
<accession>A0AAV4TE57</accession>
<feature type="domain" description="C2H2-type" evidence="2">
    <location>
        <begin position="10"/>
        <end position="37"/>
    </location>
</feature>
<dbReference type="PANTHER" id="PTHR46451:SF1">
    <property type="entry name" value="RAS-RESPONSIVE ELEMENT-BINDING PROTEIN 1"/>
    <property type="match status" value="1"/>
</dbReference>
<dbReference type="InterPro" id="IPR052795">
    <property type="entry name" value="RREB1"/>
</dbReference>
<evidence type="ECO:0000313" key="4">
    <source>
        <dbReference type="Proteomes" id="UP001054945"/>
    </source>
</evidence>
<protein>
    <submittedName>
        <fullName evidence="3">Ras-responsive element-binding protein 1</fullName>
    </submittedName>
</protein>
<sequence>MLIHSSERPYKCKHCNWTFITRGDLNCHKRFRICIAPKYALHSCCEFYMNFKTLCDLDIHERSHGSSPVRCNHCNTITCNPAAYVKHKCKTVQVKSSQKCKNGKLQHGFDNLSFMEFSSHKCPFVAKVQSEQRIKHPNSTFEIFDCKVCSILPRQQALNSRQKCPKSKIILDTFERDIQSLDSLQIHKLNLRSVESCPSPTLQRDEVMQASQNDVRNGKEHFLPQLILKTSESVTTKGNSEAFISRTSKASLFSAAVIFRILF</sequence>
<dbReference type="Gene3D" id="3.30.160.60">
    <property type="entry name" value="Classic Zinc Finger"/>
    <property type="match status" value="1"/>
</dbReference>
<evidence type="ECO:0000256" key="1">
    <source>
        <dbReference type="PROSITE-ProRule" id="PRU00042"/>
    </source>
</evidence>
<name>A0AAV4TE57_CAEEX</name>
<dbReference type="SUPFAM" id="SSF57667">
    <property type="entry name" value="beta-beta-alpha zinc fingers"/>
    <property type="match status" value="1"/>
</dbReference>
<gene>
    <name evidence="3" type="primary">RREB1_1</name>
    <name evidence="3" type="ORF">CEXT_66471</name>
</gene>
<dbReference type="AlphaFoldDB" id="A0AAV4TE57"/>
<dbReference type="PANTHER" id="PTHR46451">
    <property type="entry name" value="RAS-RESPONSIVE ELEMENT-BINDING PROTEIN 1"/>
    <property type="match status" value="1"/>
</dbReference>
<dbReference type="InterPro" id="IPR013087">
    <property type="entry name" value="Znf_C2H2_type"/>
</dbReference>
<dbReference type="EMBL" id="BPLR01011213">
    <property type="protein sequence ID" value="GIY44948.1"/>
    <property type="molecule type" value="Genomic_DNA"/>
</dbReference>
<keyword evidence="1" id="KW-0862">Zinc</keyword>
<dbReference type="GO" id="GO:0001228">
    <property type="term" value="F:DNA-binding transcription activator activity, RNA polymerase II-specific"/>
    <property type="evidence" value="ECO:0007669"/>
    <property type="project" value="TreeGrafter"/>
</dbReference>
<dbReference type="GO" id="GO:0005634">
    <property type="term" value="C:nucleus"/>
    <property type="evidence" value="ECO:0007669"/>
    <property type="project" value="TreeGrafter"/>
</dbReference>
<comment type="caution">
    <text evidence="3">The sequence shown here is derived from an EMBL/GenBank/DDBJ whole genome shotgun (WGS) entry which is preliminary data.</text>
</comment>